<protein>
    <submittedName>
        <fullName evidence="1">Uncharacterized protein</fullName>
    </submittedName>
</protein>
<evidence type="ECO:0000313" key="2">
    <source>
        <dbReference type="Proteomes" id="UP001054945"/>
    </source>
</evidence>
<comment type="caution">
    <text evidence="1">The sequence shown here is derived from an EMBL/GenBank/DDBJ whole genome shotgun (WGS) entry which is preliminary data.</text>
</comment>
<name>A0AAV4XJA9_CAEEX</name>
<evidence type="ECO:0000313" key="1">
    <source>
        <dbReference type="EMBL" id="GIY95081.1"/>
    </source>
</evidence>
<gene>
    <name evidence="1" type="ORF">CEXT_444351</name>
</gene>
<sequence length="86" mass="9869">MGDIPFLNCRRISPDAIGFLRENKFISDASGAICFVLGKQSYLGNDRYPFHQDLLLFQDLVCFDESHFGQRGPFKVKCRVEVHENT</sequence>
<reference evidence="1 2" key="1">
    <citation type="submission" date="2021-06" db="EMBL/GenBank/DDBJ databases">
        <title>Caerostris extrusa draft genome.</title>
        <authorList>
            <person name="Kono N."/>
            <person name="Arakawa K."/>
        </authorList>
    </citation>
    <scope>NUCLEOTIDE SEQUENCE [LARGE SCALE GENOMIC DNA]</scope>
</reference>
<proteinExistence type="predicted"/>
<dbReference type="Proteomes" id="UP001054945">
    <property type="component" value="Unassembled WGS sequence"/>
</dbReference>
<dbReference type="EMBL" id="BPLR01000482">
    <property type="protein sequence ID" value="GIY95081.1"/>
    <property type="molecule type" value="Genomic_DNA"/>
</dbReference>
<dbReference type="AlphaFoldDB" id="A0AAV4XJA9"/>
<organism evidence="1 2">
    <name type="scientific">Caerostris extrusa</name>
    <name type="common">Bark spider</name>
    <name type="synonym">Caerostris bankana</name>
    <dbReference type="NCBI Taxonomy" id="172846"/>
    <lineage>
        <taxon>Eukaryota</taxon>
        <taxon>Metazoa</taxon>
        <taxon>Ecdysozoa</taxon>
        <taxon>Arthropoda</taxon>
        <taxon>Chelicerata</taxon>
        <taxon>Arachnida</taxon>
        <taxon>Araneae</taxon>
        <taxon>Araneomorphae</taxon>
        <taxon>Entelegynae</taxon>
        <taxon>Araneoidea</taxon>
        <taxon>Araneidae</taxon>
        <taxon>Caerostris</taxon>
    </lineage>
</organism>
<keyword evidence="2" id="KW-1185">Reference proteome</keyword>
<accession>A0AAV4XJA9</accession>